<organism evidence="3 4">
    <name type="scientific">Mucinivorans hirudinis</name>
    <dbReference type="NCBI Taxonomy" id="1433126"/>
    <lineage>
        <taxon>Bacteria</taxon>
        <taxon>Pseudomonadati</taxon>
        <taxon>Bacteroidota</taxon>
        <taxon>Bacteroidia</taxon>
        <taxon>Bacteroidales</taxon>
        <taxon>Rikenellaceae</taxon>
        <taxon>Mucinivorans</taxon>
    </lineage>
</organism>
<evidence type="ECO:0000313" key="3">
    <source>
        <dbReference type="EMBL" id="CDN32056.1"/>
    </source>
</evidence>
<evidence type="ECO:0000256" key="2">
    <source>
        <dbReference type="SAM" id="SignalP"/>
    </source>
</evidence>
<proteinExistence type="predicted"/>
<feature type="region of interest" description="Disordered" evidence="1">
    <location>
        <begin position="24"/>
        <end position="78"/>
    </location>
</feature>
<evidence type="ECO:0000256" key="1">
    <source>
        <dbReference type="SAM" id="MobiDB-lite"/>
    </source>
</evidence>
<keyword evidence="2" id="KW-0732">Signal</keyword>
<dbReference type="STRING" id="1433126.BN938_1979"/>
<dbReference type="Proteomes" id="UP000027616">
    <property type="component" value="Chromosome I"/>
</dbReference>
<gene>
    <name evidence="3" type="ORF">BN938_1979</name>
</gene>
<dbReference type="PROSITE" id="PS51257">
    <property type="entry name" value="PROKAR_LIPOPROTEIN"/>
    <property type="match status" value="1"/>
</dbReference>
<protein>
    <recommendedName>
        <fullName evidence="5">Lipoprotein</fullName>
    </recommendedName>
</protein>
<name>A0A060R904_9BACT</name>
<dbReference type="EMBL" id="HG934468">
    <property type="protein sequence ID" value="CDN32056.1"/>
    <property type="molecule type" value="Genomic_DNA"/>
</dbReference>
<dbReference type="HOGENOM" id="CLU_2047052_0_0_10"/>
<evidence type="ECO:0000313" key="4">
    <source>
        <dbReference type="Proteomes" id="UP000027616"/>
    </source>
</evidence>
<dbReference type="AlphaFoldDB" id="A0A060R904"/>
<feature type="chain" id="PRO_5001590713" description="Lipoprotein" evidence="2">
    <location>
        <begin position="21"/>
        <end position="120"/>
    </location>
</feature>
<evidence type="ECO:0008006" key="5">
    <source>
        <dbReference type="Google" id="ProtNLM"/>
    </source>
</evidence>
<accession>A0A060R904</accession>
<keyword evidence="4" id="KW-1185">Reference proteome</keyword>
<feature type="signal peptide" evidence="2">
    <location>
        <begin position="1"/>
        <end position="20"/>
    </location>
</feature>
<feature type="compositionally biased region" description="Basic and acidic residues" evidence="1">
    <location>
        <begin position="65"/>
        <end position="78"/>
    </location>
</feature>
<dbReference type="KEGG" id="rbc:BN938_1979"/>
<reference evidence="3 4" key="1">
    <citation type="journal article" date="2015" name="Genome Announc.">
        <title>Complete Genome Sequence of the Novel Leech Symbiont Mucinivorans hirudinis M3T.</title>
        <authorList>
            <person name="Nelson M.C."/>
            <person name="Bomar L."/>
            <person name="Graf J."/>
        </authorList>
    </citation>
    <scope>NUCLEOTIDE SEQUENCE [LARGE SCALE GENOMIC DNA]</scope>
    <source>
        <strain evidence="4">M3</strain>
    </source>
</reference>
<sequence>MKKGFSLLITLMAVAIIAFACEGKSGSTQTKAGTESCCDKDATKTSCDGQKGDGCTSEGTKACGQKKEGCCSEGKDAGCKDHKEGEACNKTKEQCEQAKKDGTCCEMTGKKEKGSCEKNK</sequence>